<evidence type="ECO:0000256" key="2">
    <source>
        <dbReference type="ARBA" id="ARBA00020570"/>
    </source>
</evidence>
<dbReference type="CDD" id="cd02947">
    <property type="entry name" value="TRX_family"/>
    <property type="match status" value="1"/>
</dbReference>
<evidence type="ECO:0000256" key="3">
    <source>
        <dbReference type="ARBA" id="ARBA00022448"/>
    </source>
</evidence>
<evidence type="ECO:0000256" key="9">
    <source>
        <dbReference type="PIRSR" id="PIRSR000077-1"/>
    </source>
</evidence>
<name>A0AAE3DGM0_9FIRM</name>
<dbReference type="PANTHER" id="PTHR45663:SF11">
    <property type="entry name" value="GEO12009P1"/>
    <property type="match status" value="1"/>
</dbReference>
<evidence type="ECO:0000256" key="10">
    <source>
        <dbReference type="PIRSR" id="PIRSR000077-4"/>
    </source>
</evidence>
<evidence type="ECO:0000256" key="4">
    <source>
        <dbReference type="ARBA" id="ARBA00022982"/>
    </source>
</evidence>
<dbReference type="PRINTS" id="PR00421">
    <property type="entry name" value="THIOREDOXIN"/>
</dbReference>
<comment type="similarity">
    <text evidence="1 8">Belongs to the thioredoxin family.</text>
</comment>
<evidence type="ECO:0000256" key="7">
    <source>
        <dbReference type="NCBIfam" id="TIGR01068"/>
    </source>
</evidence>
<dbReference type="InterPro" id="IPR013766">
    <property type="entry name" value="Thioredoxin_domain"/>
</dbReference>
<organism evidence="12 13">
    <name type="scientific">Brotocaccenecus cirricatena</name>
    <dbReference type="NCBI Taxonomy" id="3064195"/>
    <lineage>
        <taxon>Bacteria</taxon>
        <taxon>Bacillati</taxon>
        <taxon>Bacillota</taxon>
        <taxon>Clostridia</taxon>
        <taxon>Eubacteriales</taxon>
        <taxon>Oscillospiraceae</taxon>
        <taxon>Brotocaccenecus</taxon>
    </lineage>
</organism>
<dbReference type="PANTHER" id="PTHR45663">
    <property type="entry name" value="GEO12009P1"/>
    <property type="match status" value="1"/>
</dbReference>
<dbReference type="GO" id="GO:0045454">
    <property type="term" value="P:cell redox homeostasis"/>
    <property type="evidence" value="ECO:0007669"/>
    <property type="project" value="TreeGrafter"/>
</dbReference>
<dbReference type="GO" id="GO:0005829">
    <property type="term" value="C:cytosol"/>
    <property type="evidence" value="ECO:0007669"/>
    <property type="project" value="TreeGrafter"/>
</dbReference>
<sequence length="102" mass="11378">MAILHVNESEFDREVLQDSGTVLVDFWATWCGPCRMLAPILEELSGQHPELKIVKVDVDENRDLALQYGIESIPTLLVFKGGQMADRSVGLVSPQEILDLVK</sequence>
<feature type="active site" description="Nucleophile" evidence="9">
    <location>
        <position position="31"/>
    </location>
</feature>
<dbReference type="Gene3D" id="3.40.30.10">
    <property type="entry name" value="Glutaredoxin"/>
    <property type="match status" value="1"/>
</dbReference>
<protein>
    <recommendedName>
        <fullName evidence="2 7">Thioredoxin</fullName>
    </recommendedName>
</protein>
<dbReference type="AlphaFoldDB" id="A0AAE3DGM0"/>
<comment type="caution">
    <text evidence="12">The sequence shown here is derived from an EMBL/GenBank/DDBJ whole genome shotgun (WGS) entry which is preliminary data.</text>
</comment>
<feature type="site" description="Contributes to redox potential value" evidence="9">
    <location>
        <position position="33"/>
    </location>
</feature>
<feature type="site" description="Deprotonates C-terminal active site Cys" evidence="9">
    <location>
        <position position="25"/>
    </location>
</feature>
<dbReference type="PROSITE" id="PS51352">
    <property type="entry name" value="THIOREDOXIN_2"/>
    <property type="match status" value="1"/>
</dbReference>
<proteinExistence type="inferred from homology"/>
<dbReference type="EMBL" id="JAJEPW010000062">
    <property type="protein sequence ID" value="MCC2130671.1"/>
    <property type="molecule type" value="Genomic_DNA"/>
</dbReference>
<dbReference type="InterPro" id="IPR005746">
    <property type="entry name" value="Thioredoxin"/>
</dbReference>
<reference evidence="12" key="1">
    <citation type="submission" date="2021-10" db="EMBL/GenBank/DDBJ databases">
        <title>Anaerobic single-cell dispensing facilitates the cultivation of human gut bacteria.</title>
        <authorList>
            <person name="Afrizal A."/>
        </authorList>
    </citation>
    <scope>NUCLEOTIDE SEQUENCE</scope>
    <source>
        <strain evidence="12">CLA-AA-H272</strain>
    </source>
</reference>
<evidence type="ECO:0000256" key="6">
    <source>
        <dbReference type="ARBA" id="ARBA00023284"/>
    </source>
</evidence>
<dbReference type="InterPro" id="IPR036249">
    <property type="entry name" value="Thioredoxin-like_sf"/>
</dbReference>
<dbReference type="NCBIfam" id="TIGR01068">
    <property type="entry name" value="thioredoxin"/>
    <property type="match status" value="1"/>
</dbReference>
<accession>A0AAE3DGM0</accession>
<dbReference type="SUPFAM" id="SSF52833">
    <property type="entry name" value="Thioredoxin-like"/>
    <property type="match status" value="1"/>
</dbReference>
<dbReference type="FunFam" id="3.40.30.10:FF:000001">
    <property type="entry name" value="Thioredoxin"/>
    <property type="match status" value="1"/>
</dbReference>
<keyword evidence="6 10" id="KW-0676">Redox-active center</keyword>
<evidence type="ECO:0000313" key="13">
    <source>
        <dbReference type="Proteomes" id="UP001199319"/>
    </source>
</evidence>
<dbReference type="Pfam" id="PF00085">
    <property type="entry name" value="Thioredoxin"/>
    <property type="match status" value="1"/>
</dbReference>
<keyword evidence="5 10" id="KW-1015">Disulfide bond</keyword>
<feature type="domain" description="Thioredoxin" evidence="11">
    <location>
        <begin position="1"/>
        <end position="102"/>
    </location>
</feature>
<keyword evidence="3" id="KW-0813">Transport</keyword>
<keyword evidence="13" id="KW-1185">Reference proteome</keyword>
<evidence type="ECO:0000256" key="1">
    <source>
        <dbReference type="ARBA" id="ARBA00008987"/>
    </source>
</evidence>
<gene>
    <name evidence="12" type="primary">trxA</name>
    <name evidence="12" type="ORF">LKD37_14335</name>
</gene>
<feature type="active site" description="Nucleophile" evidence="9">
    <location>
        <position position="34"/>
    </location>
</feature>
<feature type="site" description="Contributes to redox potential value" evidence="9">
    <location>
        <position position="32"/>
    </location>
</feature>
<dbReference type="RefSeq" id="WP_302929825.1">
    <property type="nucleotide sequence ID" value="NZ_JAJEPW010000062.1"/>
</dbReference>
<dbReference type="PIRSF" id="PIRSF000077">
    <property type="entry name" value="Thioredoxin"/>
    <property type="match status" value="1"/>
</dbReference>
<evidence type="ECO:0000256" key="5">
    <source>
        <dbReference type="ARBA" id="ARBA00023157"/>
    </source>
</evidence>
<evidence type="ECO:0000259" key="11">
    <source>
        <dbReference type="PROSITE" id="PS51352"/>
    </source>
</evidence>
<dbReference type="Proteomes" id="UP001199319">
    <property type="component" value="Unassembled WGS sequence"/>
</dbReference>
<dbReference type="PROSITE" id="PS00194">
    <property type="entry name" value="THIOREDOXIN_1"/>
    <property type="match status" value="1"/>
</dbReference>
<dbReference type="InterPro" id="IPR017937">
    <property type="entry name" value="Thioredoxin_CS"/>
</dbReference>
<evidence type="ECO:0000313" key="12">
    <source>
        <dbReference type="EMBL" id="MCC2130671.1"/>
    </source>
</evidence>
<feature type="disulfide bond" description="Redox-active" evidence="10">
    <location>
        <begin position="31"/>
        <end position="34"/>
    </location>
</feature>
<evidence type="ECO:0000256" key="8">
    <source>
        <dbReference type="PIRNR" id="PIRNR000077"/>
    </source>
</evidence>
<keyword evidence="4" id="KW-0249">Electron transport</keyword>
<dbReference type="GO" id="GO:0015035">
    <property type="term" value="F:protein-disulfide reductase activity"/>
    <property type="evidence" value="ECO:0007669"/>
    <property type="project" value="UniProtKB-UniRule"/>
</dbReference>